<protein>
    <submittedName>
        <fullName evidence="2">Uncharacterized protein</fullName>
    </submittedName>
</protein>
<dbReference type="Gramene" id="PUZ55833">
    <property type="protein sequence ID" value="PUZ55833"/>
    <property type="gene ID" value="GQ55_5G243600"/>
</dbReference>
<evidence type="ECO:0000313" key="3">
    <source>
        <dbReference type="Proteomes" id="UP000244336"/>
    </source>
</evidence>
<feature type="region of interest" description="Disordered" evidence="1">
    <location>
        <begin position="36"/>
        <end position="131"/>
    </location>
</feature>
<sequence length="131" mass="14352">MDHEAIRREAKACLDQAPPRACLPKRHNRVQVALDAKETCQPKSADGPGGAQSPRYLRGSADDWPWSLPSSIAWPAGPHSTRSPQRRRLAVLGRRRADASTPPIADSTRPRLKTMPPVPPPPTRRRTTTGG</sequence>
<name>A0A2T7DJT0_9POAL</name>
<accession>A0A2T7DJT0</accession>
<dbReference type="EMBL" id="CM009753">
    <property type="protein sequence ID" value="PUZ55833.1"/>
    <property type="molecule type" value="Genomic_DNA"/>
</dbReference>
<dbReference type="AlphaFoldDB" id="A0A2T7DJT0"/>
<organism evidence="2 3">
    <name type="scientific">Panicum hallii var. hallii</name>
    <dbReference type="NCBI Taxonomy" id="1504633"/>
    <lineage>
        <taxon>Eukaryota</taxon>
        <taxon>Viridiplantae</taxon>
        <taxon>Streptophyta</taxon>
        <taxon>Embryophyta</taxon>
        <taxon>Tracheophyta</taxon>
        <taxon>Spermatophyta</taxon>
        <taxon>Magnoliopsida</taxon>
        <taxon>Liliopsida</taxon>
        <taxon>Poales</taxon>
        <taxon>Poaceae</taxon>
        <taxon>PACMAD clade</taxon>
        <taxon>Panicoideae</taxon>
        <taxon>Panicodae</taxon>
        <taxon>Paniceae</taxon>
        <taxon>Panicinae</taxon>
        <taxon>Panicum</taxon>
        <taxon>Panicum sect. Panicum</taxon>
    </lineage>
</organism>
<evidence type="ECO:0000256" key="1">
    <source>
        <dbReference type="SAM" id="MobiDB-lite"/>
    </source>
</evidence>
<dbReference type="Proteomes" id="UP000244336">
    <property type="component" value="Chromosome 5"/>
</dbReference>
<evidence type="ECO:0000313" key="2">
    <source>
        <dbReference type="EMBL" id="PUZ55833.1"/>
    </source>
</evidence>
<keyword evidence="3" id="KW-1185">Reference proteome</keyword>
<proteinExistence type="predicted"/>
<gene>
    <name evidence="2" type="ORF">GQ55_5G243600</name>
</gene>
<reference evidence="2 3" key="1">
    <citation type="submission" date="2018-04" db="EMBL/GenBank/DDBJ databases">
        <title>WGS assembly of Panicum hallii var. hallii HAL2.</title>
        <authorList>
            <person name="Lovell J."/>
            <person name="Jenkins J."/>
            <person name="Lowry D."/>
            <person name="Mamidi S."/>
            <person name="Sreedasyam A."/>
            <person name="Weng X."/>
            <person name="Barry K."/>
            <person name="Bonette J."/>
            <person name="Campitelli B."/>
            <person name="Daum C."/>
            <person name="Gordon S."/>
            <person name="Gould B."/>
            <person name="Lipzen A."/>
            <person name="MacQueen A."/>
            <person name="Palacio-Mejia J."/>
            <person name="Plott C."/>
            <person name="Shakirov E."/>
            <person name="Shu S."/>
            <person name="Yoshinaga Y."/>
            <person name="Zane M."/>
            <person name="Rokhsar D."/>
            <person name="Grimwood J."/>
            <person name="Schmutz J."/>
            <person name="Juenger T."/>
        </authorList>
    </citation>
    <scope>NUCLEOTIDE SEQUENCE [LARGE SCALE GENOMIC DNA]</scope>
    <source>
        <strain evidence="3">cv. HAL2</strain>
    </source>
</reference>